<protein>
    <submittedName>
        <fullName evidence="2">Uncharacterized protein</fullName>
    </submittedName>
</protein>
<accession>A0A428RKN8</accession>
<sequence length="120" mass="12631">MKVFNNALLIIAYSALVSSAAAPAPPEVRAKAICGDLGILNITELPEGVESWELRLCADHPLGRNRNLDPKKGASLAPGGKGFDARADITPADSANPLGKRVCSYAAPYGCEGKYCWKAC</sequence>
<feature type="signal peptide" evidence="1">
    <location>
        <begin position="1"/>
        <end position="30"/>
    </location>
</feature>
<organism evidence="2 3">
    <name type="scientific">Fusarium oligoseptatum</name>
    <dbReference type="NCBI Taxonomy" id="2604345"/>
    <lineage>
        <taxon>Eukaryota</taxon>
        <taxon>Fungi</taxon>
        <taxon>Dikarya</taxon>
        <taxon>Ascomycota</taxon>
        <taxon>Pezizomycotina</taxon>
        <taxon>Sordariomycetes</taxon>
        <taxon>Hypocreomycetidae</taxon>
        <taxon>Hypocreales</taxon>
        <taxon>Nectriaceae</taxon>
        <taxon>Fusarium</taxon>
        <taxon>Fusarium solani species complex</taxon>
    </lineage>
</organism>
<comment type="caution">
    <text evidence="2">The sequence shown here is derived from an EMBL/GenBank/DDBJ whole genome shotgun (WGS) entry which is preliminary data.</text>
</comment>
<evidence type="ECO:0000313" key="3">
    <source>
        <dbReference type="Proteomes" id="UP000287144"/>
    </source>
</evidence>
<name>A0A428RKN8_9HYPO</name>
<dbReference type="EMBL" id="NKCK01000736">
    <property type="protein sequence ID" value="RSL78090.1"/>
    <property type="molecule type" value="Genomic_DNA"/>
</dbReference>
<keyword evidence="1" id="KW-0732">Signal</keyword>
<evidence type="ECO:0000256" key="1">
    <source>
        <dbReference type="SAM" id="SignalP"/>
    </source>
</evidence>
<keyword evidence="3" id="KW-1185">Reference proteome</keyword>
<feature type="non-terminal residue" evidence="2">
    <location>
        <position position="120"/>
    </location>
</feature>
<reference evidence="2 3" key="1">
    <citation type="submission" date="2017-06" db="EMBL/GenBank/DDBJ databases">
        <title>Comparative genomic analysis of Ambrosia Fusariam Clade fungi.</title>
        <authorList>
            <person name="Stajich J.E."/>
            <person name="Carrillo J."/>
            <person name="Kijimoto T."/>
            <person name="Eskalen A."/>
            <person name="O'Donnell K."/>
            <person name="Kasson M."/>
        </authorList>
    </citation>
    <scope>NUCLEOTIDE SEQUENCE [LARGE SCALE GENOMIC DNA]</scope>
    <source>
        <strain evidence="2 3">NRRL62579</strain>
    </source>
</reference>
<dbReference type="AlphaFoldDB" id="A0A428RKN8"/>
<feature type="chain" id="PRO_5019587440" evidence="1">
    <location>
        <begin position="31"/>
        <end position="120"/>
    </location>
</feature>
<proteinExistence type="predicted"/>
<gene>
    <name evidence="2" type="ORF">CEP52_017665</name>
</gene>
<evidence type="ECO:0000313" key="2">
    <source>
        <dbReference type="EMBL" id="RSL78090.1"/>
    </source>
</evidence>
<dbReference type="Proteomes" id="UP000287144">
    <property type="component" value="Unassembled WGS sequence"/>
</dbReference>